<evidence type="ECO:0000313" key="5">
    <source>
        <dbReference type="Proteomes" id="UP000177480"/>
    </source>
</evidence>
<evidence type="ECO:0000259" key="3">
    <source>
        <dbReference type="Pfam" id="PF00294"/>
    </source>
</evidence>
<feature type="domain" description="Carbohydrate kinase PfkB" evidence="3">
    <location>
        <begin position="60"/>
        <end position="312"/>
    </location>
</feature>
<keyword evidence="1" id="KW-0808">Transferase</keyword>
<organism evidence="4 5">
    <name type="scientific">Candidatus Ryanbacteria bacterium RIFCSPHIGHO2_01_FULL_45_22</name>
    <dbReference type="NCBI Taxonomy" id="1802114"/>
    <lineage>
        <taxon>Bacteria</taxon>
        <taxon>Candidatus Ryaniibacteriota</taxon>
    </lineage>
</organism>
<dbReference type="PANTHER" id="PTHR10584">
    <property type="entry name" value="SUGAR KINASE"/>
    <property type="match status" value="1"/>
</dbReference>
<evidence type="ECO:0000313" key="4">
    <source>
        <dbReference type="EMBL" id="OGZ44039.1"/>
    </source>
</evidence>
<evidence type="ECO:0000256" key="1">
    <source>
        <dbReference type="ARBA" id="ARBA00022679"/>
    </source>
</evidence>
<name>A0A1G2G153_9BACT</name>
<dbReference type="SUPFAM" id="SSF53613">
    <property type="entry name" value="Ribokinase-like"/>
    <property type="match status" value="1"/>
</dbReference>
<proteinExistence type="predicted"/>
<dbReference type="Proteomes" id="UP000177480">
    <property type="component" value="Unassembled WGS sequence"/>
</dbReference>
<dbReference type="EMBL" id="MHNK01000010">
    <property type="protein sequence ID" value="OGZ44039.1"/>
    <property type="molecule type" value="Genomic_DNA"/>
</dbReference>
<dbReference type="Gene3D" id="3.40.1190.20">
    <property type="match status" value="1"/>
</dbReference>
<keyword evidence="2" id="KW-0418">Kinase</keyword>
<dbReference type="AlphaFoldDB" id="A0A1G2G153"/>
<evidence type="ECO:0000256" key="2">
    <source>
        <dbReference type="ARBA" id="ARBA00022777"/>
    </source>
</evidence>
<dbReference type="InterPro" id="IPR029056">
    <property type="entry name" value="Ribokinase-like"/>
</dbReference>
<dbReference type="GO" id="GO:0016301">
    <property type="term" value="F:kinase activity"/>
    <property type="evidence" value="ECO:0007669"/>
    <property type="project" value="UniProtKB-KW"/>
</dbReference>
<sequence>MSMSQKQYDFVAIGDTVTDAFIRIKDASVHCSVDKEKCEICFRFADKVPYEEVYIVPAVGNSANAAVSATRLGLESALVSNVGSDYFGKECLDVLAAEKVGTEFISIHRGQKTNYHYVLWYEDDRTILIKHEQYPYALPNFDSPKWVYLSSLGGNSSEFHETALRYLESHPEIKLAFQPGTFQMKMGIEGLKKIYERAEVFICNKEEYQRVLQKPEEHDIKALMAAMHEQGPKITVLTDGPKGAYASDGASVYFMPPYPDEKPPFERTGAGDAFSSTFVVALALGMSMEDALRWAPINSMSVVQYIGAREGLLTREKLEEYLQNAPADYRPKKI</sequence>
<dbReference type="PANTHER" id="PTHR10584:SF166">
    <property type="entry name" value="RIBOKINASE"/>
    <property type="match status" value="1"/>
</dbReference>
<protein>
    <recommendedName>
        <fullName evidence="3">Carbohydrate kinase PfkB domain-containing protein</fullName>
    </recommendedName>
</protein>
<reference evidence="4 5" key="1">
    <citation type="journal article" date="2016" name="Nat. Commun.">
        <title>Thousands of microbial genomes shed light on interconnected biogeochemical processes in an aquifer system.</title>
        <authorList>
            <person name="Anantharaman K."/>
            <person name="Brown C.T."/>
            <person name="Hug L.A."/>
            <person name="Sharon I."/>
            <person name="Castelle C.J."/>
            <person name="Probst A.J."/>
            <person name="Thomas B.C."/>
            <person name="Singh A."/>
            <person name="Wilkins M.J."/>
            <person name="Karaoz U."/>
            <person name="Brodie E.L."/>
            <person name="Williams K.H."/>
            <person name="Hubbard S.S."/>
            <person name="Banfield J.F."/>
        </authorList>
    </citation>
    <scope>NUCLEOTIDE SEQUENCE [LARGE SCALE GENOMIC DNA]</scope>
</reference>
<dbReference type="STRING" id="1802114.A2719_03725"/>
<dbReference type="Pfam" id="PF00294">
    <property type="entry name" value="PfkB"/>
    <property type="match status" value="1"/>
</dbReference>
<comment type="caution">
    <text evidence="4">The sequence shown here is derived from an EMBL/GenBank/DDBJ whole genome shotgun (WGS) entry which is preliminary data.</text>
</comment>
<gene>
    <name evidence="4" type="ORF">A2719_03725</name>
</gene>
<dbReference type="InterPro" id="IPR011611">
    <property type="entry name" value="PfkB_dom"/>
</dbReference>
<accession>A0A1G2G153</accession>